<evidence type="ECO:0000259" key="3">
    <source>
        <dbReference type="Pfam" id="PF01494"/>
    </source>
</evidence>
<comment type="caution">
    <text evidence="4">The sequence shown here is derived from an EMBL/GenBank/DDBJ whole genome shotgun (WGS) entry which is preliminary data.</text>
</comment>
<dbReference type="InterPro" id="IPR002938">
    <property type="entry name" value="FAD-bd"/>
</dbReference>
<evidence type="ECO:0000313" key="4">
    <source>
        <dbReference type="EMBL" id="KAK9815182.1"/>
    </source>
</evidence>
<dbReference type="Proteomes" id="UP001465755">
    <property type="component" value="Unassembled WGS sequence"/>
</dbReference>
<dbReference type="InterPro" id="IPR036188">
    <property type="entry name" value="FAD/NAD-bd_sf"/>
</dbReference>
<sequence length="410" mass="44796">MNGNSVRQVDVAIVGGGPVGLFTAVALRKAFPGKTIQVYERSSSYRVCGAGINLDLGGMKAFRAVDPDLFDFFQEAVAQIIPPRSRNATDEVQASAVLSNHENYGFHTGLIGWYEIVEALYKALPEGVVQTSHQLEGVESCSDGASKLLFKDQPSVRAQLLIGADGYFSPTRQAVMQDEPPDFANVIVFRARVPWSKELGIGQGLSHVRVERGEKIVMMMYNLKDNVTVWTFTIDADKAREAGVAYDPESYTSSRVQQTASVQNQHSQDSEAYKRCLQLAKATLPQTEHIVADTDPSAVVEHGLFTRPGEKVAALAETGWGKGMVTFIGDAAHSMRPTGQGLNTGLEDVTVLTGHLMSQGLCESALRTFEKERIPRVSTIAQMEYAMAASNYGHQVERPLNDKDYAEFKA</sequence>
<dbReference type="PRINTS" id="PR00420">
    <property type="entry name" value="RNGMNOXGNASE"/>
</dbReference>
<dbReference type="PANTHER" id="PTHR13789:SF309">
    <property type="entry name" value="PUTATIVE (AFU_ORTHOLOGUE AFUA_6G14510)-RELATED"/>
    <property type="match status" value="1"/>
</dbReference>
<name>A0AAW1Q2Z7_9CHLO</name>
<accession>A0AAW1Q2Z7</accession>
<dbReference type="Gene3D" id="3.50.50.60">
    <property type="entry name" value="FAD/NAD(P)-binding domain"/>
    <property type="match status" value="1"/>
</dbReference>
<reference evidence="4 5" key="1">
    <citation type="journal article" date="2024" name="Nat. Commun.">
        <title>Phylogenomics reveals the evolutionary origins of lichenization in chlorophyte algae.</title>
        <authorList>
            <person name="Puginier C."/>
            <person name="Libourel C."/>
            <person name="Otte J."/>
            <person name="Skaloud P."/>
            <person name="Haon M."/>
            <person name="Grisel S."/>
            <person name="Petersen M."/>
            <person name="Berrin J.G."/>
            <person name="Delaux P.M."/>
            <person name="Dal Grande F."/>
            <person name="Keller J."/>
        </authorList>
    </citation>
    <scope>NUCLEOTIDE SEQUENCE [LARGE SCALE GENOMIC DNA]</scope>
    <source>
        <strain evidence="4 5">SAG 2036</strain>
    </source>
</reference>
<dbReference type="GO" id="GO:0071949">
    <property type="term" value="F:FAD binding"/>
    <property type="evidence" value="ECO:0007669"/>
    <property type="project" value="InterPro"/>
</dbReference>
<feature type="domain" description="FAD-binding" evidence="3">
    <location>
        <begin position="9"/>
        <end position="381"/>
    </location>
</feature>
<dbReference type="AlphaFoldDB" id="A0AAW1Q2Z7"/>
<evidence type="ECO:0000256" key="1">
    <source>
        <dbReference type="ARBA" id="ARBA00023002"/>
    </source>
</evidence>
<protein>
    <recommendedName>
        <fullName evidence="3">FAD-binding domain-containing protein</fullName>
    </recommendedName>
</protein>
<keyword evidence="2" id="KW-0503">Monooxygenase</keyword>
<dbReference type="PANTHER" id="PTHR13789">
    <property type="entry name" value="MONOOXYGENASE"/>
    <property type="match status" value="1"/>
</dbReference>
<evidence type="ECO:0000256" key="2">
    <source>
        <dbReference type="ARBA" id="ARBA00023033"/>
    </source>
</evidence>
<dbReference type="GO" id="GO:0004497">
    <property type="term" value="F:monooxygenase activity"/>
    <property type="evidence" value="ECO:0007669"/>
    <property type="project" value="UniProtKB-KW"/>
</dbReference>
<dbReference type="InterPro" id="IPR050493">
    <property type="entry name" value="FAD-dep_Monooxygenase_BioMet"/>
</dbReference>
<gene>
    <name evidence="4" type="ORF">WJX73_010106</name>
</gene>
<dbReference type="Pfam" id="PF01494">
    <property type="entry name" value="FAD_binding_3"/>
    <property type="match status" value="1"/>
</dbReference>
<keyword evidence="1" id="KW-0560">Oxidoreductase</keyword>
<proteinExistence type="predicted"/>
<organism evidence="4 5">
    <name type="scientific">Symbiochloris irregularis</name>
    <dbReference type="NCBI Taxonomy" id="706552"/>
    <lineage>
        <taxon>Eukaryota</taxon>
        <taxon>Viridiplantae</taxon>
        <taxon>Chlorophyta</taxon>
        <taxon>core chlorophytes</taxon>
        <taxon>Trebouxiophyceae</taxon>
        <taxon>Trebouxiales</taxon>
        <taxon>Trebouxiaceae</taxon>
        <taxon>Symbiochloris</taxon>
    </lineage>
</organism>
<keyword evidence="5" id="KW-1185">Reference proteome</keyword>
<evidence type="ECO:0000313" key="5">
    <source>
        <dbReference type="Proteomes" id="UP001465755"/>
    </source>
</evidence>
<dbReference type="EMBL" id="JALJOQ010000001">
    <property type="protein sequence ID" value="KAK9815182.1"/>
    <property type="molecule type" value="Genomic_DNA"/>
</dbReference>
<dbReference type="SUPFAM" id="SSF51905">
    <property type="entry name" value="FAD/NAD(P)-binding domain"/>
    <property type="match status" value="1"/>
</dbReference>